<comment type="pathway">
    <text evidence="2">Protein modification; protein glycosylation.</text>
</comment>
<dbReference type="GO" id="GO:0005975">
    <property type="term" value="P:carbohydrate metabolic process"/>
    <property type="evidence" value="ECO:0007669"/>
    <property type="project" value="InterPro"/>
</dbReference>
<accession>A0A6A6DVV2</accession>
<dbReference type="PANTHER" id="PTHR11742">
    <property type="entry name" value="MANNOSYL-OLIGOSACCHARIDE ALPHA-1,2-MANNOSIDASE-RELATED"/>
    <property type="match status" value="1"/>
</dbReference>
<comment type="cofactor">
    <cofactor evidence="1 12">
        <name>Ca(2+)</name>
        <dbReference type="ChEBI" id="CHEBI:29108"/>
    </cofactor>
</comment>
<evidence type="ECO:0000313" key="16">
    <source>
        <dbReference type="EMBL" id="KAF2183163.1"/>
    </source>
</evidence>
<evidence type="ECO:0000256" key="7">
    <source>
        <dbReference type="ARBA" id="ARBA00023180"/>
    </source>
</evidence>
<reference evidence="16" key="1">
    <citation type="journal article" date="2020" name="Stud. Mycol.">
        <title>101 Dothideomycetes genomes: a test case for predicting lifestyles and emergence of pathogens.</title>
        <authorList>
            <person name="Haridas S."/>
            <person name="Albert R."/>
            <person name="Binder M."/>
            <person name="Bloem J."/>
            <person name="Labutti K."/>
            <person name="Salamov A."/>
            <person name="Andreopoulos B."/>
            <person name="Baker S."/>
            <person name="Barry K."/>
            <person name="Bills G."/>
            <person name="Bluhm B."/>
            <person name="Cannon C."/>
            <person name="Castanera R."/>
            <person name="Culley D."/>
            <person name="Daum C."/>
            <person name="Ezra D."/>
            <person name="Gonzalez J."/>
            <person name="Henrissat B."/>
            <person name="Kuo A."/>
            <person name="Liang C."/>
            <person name="Lipzen A."/>
            <person name="Lutzoni F."/>
            <person name="Magnuson J."/>
            <person name="Mondo S."/>
            <person name="Nolan M."/>
            <person name="Ohm R."/>
            <person name="Pangilinan J."/>
            <person name="Park H.-J."/>
            <person name="Ramirez L."/>
            <person name="Alfaro M."/>
            <person name="Sun H."/>
            <person name="Tritt A."/>
            <person name="Yoshinaga Y."/>
            <person name="Zwiers L.-H."/>
            <person name="Turgeon B."/>
            <person name="Goodwin S."/>
            <person name="Spatafora J."/>
            <person name="Crous P."/>
            <person name="Grigoriev I."/>
        </authorList>
    </citation>
    <scope>NUCLEOTIDE SEQUENCE</scope>
    <source>
        <strain evidence="16">CBS 207.26</strain>
    </source>
</reference>
<evidence type="ECO:0000256" key="1">
    <source>
        <dbReference type="ARBA" id="ARBA00001913"/>
    </source>
</evidence>
<organism evidence="16 17">
    <name type="scientific">Zopfia rhizophila CBS 207.26</name>
    <dbReference type="NCBI Taxonomy" id="1314779"/>
    <lineage>
        <taxon>Eukaryota</taxon>
        <taxon>Fungi</taxon>
        <taxon>Dikarya</taxon>
        <taxon>Ascomycota</taxon>
        <taxon>Pezizomycotina</taxon>
        <taxon>Dothideomycetes</taxon>
        <taxon>Dothideomycetes incertae sedis</taxon>
        <taxon>Zopfiaceae</taxon>
        <taxon>Zopfia</taxon>
    </lineage>
</organism>
<evidence type="ECO:0000256" key="3">
    <source>
        <dbReference type="ARBA" id="ARBA00007658"/>
    </source>
</evidence>
<proteinExistence type="inferred from homology"/>
<dbReference type="EMBL" id="ML994644">
    <property type="protein sequence ID" value="KAF2183163.1"/>
    <property type="molecule type" value="Genomic_DNA"/>
</dbReference>
<evidence type="ECO:0000256" key="12">
    <source>
        <dbReference type="PIRSR" id="PIRSR601382-2"/>
    </source>
</evidence>
<dbReference type="Proteomes" id="UP000800200">
    <property type="component" value="Unassembled WGS sequence"/>
</dbReference>
<dbReference type="InterPro" id="IPR036026">
    <property type="entry name" value="Seven-hairpin_glycosidases"/>
</dbReference>
<evidence type="ECO:0000256" key="14">
    <source>
        <dbReference type="RuleBase" id="RU361193"/>
    </source>
</evidence>
<evidence type="ECO:0000256" key="6">
    <source>
        <dbReference type="ARBA" id="ARBA00023157"/>
    </source>
</evidence>
<name>A0A6A6DVV2_9PEZI</name>
<dbReference type="UniPathway" id="UPA00378"/>
<keyword evidence="12" id="KW-0106">Calcium</keyword>
<gene>
    <name evidence="16" type="ORF">K469DRAFT_668727</name>
</gene>
<dbReference type="InterPro" id="IPR050749">
    <property type="entry name" value="Glycosyl_Hydrolase_47"/>
</dbReference>
<dbReference type="FunFam" id="1.50.10.10:FF:000047">
    <property type="entry name" value="Mannosyl-oligosaccharide alpha-1,2-mannosidase"/>
    <property type="match status" value="1"/>
</dbReference>
<comment type="similarity">
    <text evidence="3 14">Belongs to the glycosyl hydrolase 47 family.</text>
</comment>
<sequence length="513" mass="56917">MARIKSVVLGALLPLTFALPHNTPEDLNMKRRYDGLNSAAERTQAVIDAFRVSWDGYYKYAFPNDELKPVTNSFSNSRNAWGASAVDALSTAIIMEQKDIVNTILDYIPTINYANTTTEVSLFETTIRYLGGMISGYDFLTGPLAKLADNKENVDALLKQSQNLANVLSYAFETPTGIPFNGLTLASRGVDGGPNGLATTGTLVLEWTRLADLSGNKTYADIVQKAESYLLHPQPPESEPWPGLVGMDIDVNTGKFLDARGGWVGGADSFYEYLIKMWVYDPNRFAEYKDRWIAAADSTIQHLTSHPKPRPELTFLAMYNGRSLSLVSQHLACFDGGNFILGGQVLGNQSYIDYGLKLVDGCHETYTQTATGIGPEIFGWDETKVPGGQENFFNKSGFYITNSGYQLRPEVVESFYYAYRVTGDSKYQDWAWEAFQDINATTRVGSGYSSIDNVNVVGGGRKTDFQESFWFAEVLKYSYLIHAPEAEWQVDKGGKNKWVFNTEAHPFKVSGGT</sequence>
<evidence type="ECO:0000256" key="15">
    <source>
        <dbReference type="SAM" id="SignalP"/>
    </source>
</evidence>
<dbReference type="GO" id="GO:0036503">
    <property type="term" value="P:ERAD pathway"/>
    <property type="evidence" value="ECO:0007669"/>
    <property type="project" value="UniProtKB-ARBA"/>
</dbReference>
<feature type="signal peptide" evidence="15">
    <location>
        <begin position="1"/>
        <end position="18"/>
    </location>
</feature>
<protein>
    <recommendedName>
        <fullName evidence="14">alpha-1,2-Mannosidase</fullName>
        <ecNumber evidence="14">3.2.1.-</ecNumber>
    </recommendedName>
</protein>
<dbReference type="PRINTS" id="PR00747">
    <property type="entry name" value="GLYHDRLASE47"/>
</dbReference>
<feature type="chain" id="PRO_5025630035" description="alpha-1,2-Mannosidase" evidence="15">
    <location>
        <begin position="19"/>
        <end position="513"/>
    </location>
</feature>
<feature type="binding site" evidence="12">
    <location>
        <position position="502"/>
    </location>
    <ligand>
        <name>Ca(2+)</name>
        <dbReference type="ChEBI" id="CHEBI:29108"/>
    </ligand>
</feature>
<keyword evidence="17" id="KW-1185">Reference proteome</keyword>
<evidence type="ECO:0000256" key="2">
    <source>
        <dbReference type="ARBA" id="ARBA00004922"/>
    </source>
</evidence>
<evidence type="ECO:0000256" key="10">
    <source>
        <dbReference type="ARBA" id="ARBA00048605"/>
    </source>
</evidence>
<feature type="disulfide bond" evidence="13">
    <location>
        <begin position="333"/>
        <end position="362"/>
    </location>
</feature>
<keyword evidence="8 14" id="KW-0326">Glycosidase</keyword>
<dbReference type="InterPro" id="IPR012341">
    <property type="entry name" value="6hp_glycosidase-like_sf"/>
</dbReference>
<keyword evidence="5 14" id="KW-0378">Hydrolase</keyword>
<evidence type="ECO:0000256" key="11">
    <source>
        <dbReference type="PIRSR" id="PIRSR601382-1"/>
    </source>
</evidence>
<evidence type="ECO:0000256" key="5">
    <source>
        <dbReference type="ARBA" id="ARBA00022801"/>
    </source>
</evidence>
<evidence type="ECO:0000313" key="17">
    <source>
        <dbReference type="Proteomes" id="UP000800200"/>
    </source>
</evidence>
<keyword evidence="7" id="KW-0325">Glycoprotein</keyword>
<dbReference type="PANTHER" id="PTHR11742:SF101">
    <property type="entry name" value="MANNOSYL-OLIGOSACCHARIDE ALPHA-1,2-MANNOSIDASE 1B"/>
    <property type="match status" value="1"/>
</dbReference>
<dbReference type="AlphaFoldDB" id="A0A6A6DVV2"/>
<feature type="active site" evidence="11">
    <location>
        <position position="410"/>
    </location>
</feature>
<dbReference type="GO" id="GO:0005783">
    <property type="term" value="C:endoplasmic reticulum"/>
    <property type="evidence" value="ECO:0007669"/>
    <property type="project" value="TreeGrafter"/>
</dbReference>
<keyword evidence="4 15" id="KW-0732">Signal</keyword>
<evidence type="ECO:0000256" key="9">
    <source>
        <dbReference type="ARBA" id="ARBA00047669"/>
    </source>
</evidence>
<feature type="active site" description="Proton donor" evidence="11">
    <location>
        <position position="124"/>
    </location>
</feature>
<dbReference type="Gene3D" id="1.50.10.10">
    <property type="match status" value="1"/>
</dbReference>
<dbReference type="OrthoDB" id="8118055at2759"/>
<dbReference type="SUPFAM" id="SSF48225">
    <property type="entry name" value="Seven-hairpin glycosidases"/>
    <property type="match status" value="1"/>
</dbReference>
<keyword evidence="12" id="KW-0479">Metal-binding</keyword>
<dbReference type="GO" id="GO:0005509">
    <property type="term" value="F:calcium ion binding"/>
    <property type="evidence" value="ECO:0007669"/>
    <property type="project" value="InterPro"/>
</dbReference>
<dbReference type="GO" id="GO:0016020">
    <property type="term" value="C:membrane"/>
    <property type="evidence" value="ECO:0007669"/>
    <property type="project" value="InterPro"/>
</dbReference>
<feature type="active site" description="Proton donor" evidence="11">
    <location>
        <position position="376"/>
    </location>
</feature>
<evidence type="ECO:0000256" key="8">
    <source>
        <dbReference type="ARBA" id="ARBA00023295"/>
    </source>
</evidence>
<dbReference type="EC" id="3.2.1.-" evidence="14"/>
<comment type="catalytic activity">
    <reaction evidence="10">
        <text>N(4)-(alpha-D-Man-(1-&gt;2)-alpha-D-Man-(1-&gt;2)-alpha-D-Man-(1-&gt;3)-[alpha-D-Man-(1-&gt;2)-alpha-D-Man-(1-&gt;3)-[alpha-D-Man-(1-&gt;2)-alpha-D-Man-(1-&gt;6)]-alpha-D-Man-(1-&gt;6)]-beta-D-Man-(1-&gt;4)-beta-D-GlcNAc-(1-&gt;4)-beta-D-GlcNAc)-L-asparaginyl-[protein] (N-glucan mannose isomer 9A1,2,3B1,2,3) + 4 H2O = N(4)-(alpha-D-Man-(1-&gt;3)-[alpha-D-Man-(1-&gt;3)-[alpha-D-Man-(1-&gt;6)]-alpha-D-Man-(1-&gt;6)]-beta-D-Man-(1-&gt;4)-beta-D-GlcNAc-(1-&gt;4)-beta-D-GlcNAc)-L-asparaginyl-[protein] (N-glucan mannose isomer 5A1,2) + 4 beta-D-mannose</text>
        <dbReference type="Rhea" id="RHEA:56008"/>
        <dbReference type="Rhea" id="RHEA-COMP:14356"/>
        <dbReference type="Rhea" id="RHEA-COMP:14367"/>
        <dbReference type="ChEBI" id="CHEBI:15377"/>
        <dbReference type="ChEBI" id="CHEBI:28563"/>
        <dbReference type="ChEBI" id="CHEBI:59087"/>
        <dbReference type="ChEBI" id="CHEBI:139493"/>
        <dbReference type="EC" id="3.2.1.113"/>
    </reaction>
</comment>
<evidence type="ECO:0000256" key="4">
    <source>
        <dbReference type="ARBA" id="ARBA00022729"/>
    </source>
</evidence>
<dbReference type="GO" id="GO:0004571">
    <property type="term" value="F:mannosyl-oligosaccharide 1,2-alpha-mannosidase activity"/>
    <property type="evidence" value="ECO:0007669"/>
    <property type="project" value="UniProtKB-EC"/>
</dbReference>
<evidence type="ECO:0000256" key="13">
    <source>
        <dbReference type="PIRSR" id="PIRSR601382-3"/>
    </source>
</evidence>
<feature type="active site" evidence="11">
    <location>
        <position position="268"/>
    </location>
</feature>
<keyword evidence="6 13" id="KW-1015">Disulfide bond</keyword>
<comment type="catalytic activity">
    <reaction evidence="9">
        <text>N(4)-(alpha-D-Man-(1-&gt;2)-alpha-D-Man-(1-&gt;2)-alpha-D-Man-(1-&gt;3)-[alpha-D-Man-(1-&gt;3)-[alpha-D-Man-(1-&gt;2)-alpha-D-Man-(1-&gt;6)]-alpha-D-Man-(1-&gt;6)]-beta-D-Man-(1-&gt;4)-beta-D-GlcNAc-(1-&gt;4)-beta-D-GlcNAc)-L-asparaginyl-[protein] (N-glucan mannose isomer 8A1,2,3B1,3) + 3 H2O = N(4)-(alpha-D-Man-(1-&gt;3)-[alpha-D-Man-(1-&gt;3)-[alpha-D-Man-(1-&gt;6)]-alpha-D-Man-(1-&gt;6)]-beta-D-Man-(1-&gt;4)-beta-D-GlcNAc-(1-&gt;4)-beta-D-GlcNAc)-L-asparaginyl-[protein] (N-glucan mannose isomer 5A1,2) + 3 beta-D-mannose</text>
        <dbReference type="Rhea" id="RHEA:56028"/>
        <dbReference type="Rhea" id="RHEA-COMP:14358"/>
        <dbReference type="Rhea" id="RHEA-COMP:14367"/>
        <dbReference type="ChEBI" id="CHEBI:15377"/>
        <dbReference type="ChEBI" id="CHEBI:28563"/>
        <dbReference type="ChEBI" id="CHEBI:59087"/>
        <dbReference type="ChEBI" id="CHEBI:60628"/>
        <dbReference type="EC" id="3.2.1.113"/>
    </reaction>
</comment>
<dbReference type="Pfam" id="PF01532">
    <property type="entry name" value="Glyco_hydro_47"/>
    <property type="match status" value="1"/>
</dbReference>
<dbReference type="InterPro" id="IPR001382">
    <property type="entry name" value="Glyco_hydro_47"/>
</dbReference>